<evidence type="ECO:0000256" key="3">
    <source>
        <dbReference type="SAM" id="SignalP"/>
    </source>
</evidence>
<dbReference type="PANTHER" id="PTHR30006">
    <property type="entry name" value="THIAMINE-BINDING PERIPLASMIC PROTEIN-RELATED"/>
    <property type="match status" value="1"/>
</dbReference>
<organism evidence="4 5">
    <name type="scientific">Arthrobacter sulfonylureivorans</name>
    <dbReference type="NCBI Taxonomy" id="2486855"/>
    <lineage>
        <taxon>Bacteria</taxon>
        <taxon>Bacillati</taxon>
        <taxon>Actinomycetota</taxon>
        <taxon>Actinomycetes</taxon>
        <taxon>Micrococcales</taxon>
        <taxon>Micrococcaceae</taxon>
        <taxon>Arthrobacter</taxon>
    </lineage>
</organism>
<dbReference type="EMBL" id="CP093326">
    <property type="protein sequence ID" value="UNK47116.1"/>
    <property type="molecule type" value="Genomic_DNA"/>
</dbReference>
<dbReference type="InterPro" id="IPR006059">
    <property type="entry name" value="SBP"/>
</dbReference>
<reference evidence="4 5" key="1">
    <citation type="submission" date="2022-03" db="EMBL/GenBank/DDBJ databases">
        <title>Isotopic signatures of nitrous oxide derived from detoxification processes.</title>
        <authorList>
            <person name="Behrendt U."/>
            <person name="Buchen C."/>
            <person name="Well R."/>
            <person name="Ulrich A."/>
            <person name="Rohe L."/>
            <person name="Kolb S."/>
            <person name="Schloter M."/>
            <person name="Horn M.A."/>
            <person name="Augustin J."/>
        </authorList>
    </citation>
    <scope>NUCLEOTIDE SEQUENCE [LARGE SCALE GENOMIC DNA]</scope>
    <source>
        <strain evidence="4 5">S4-C24</strain>
    </source>
</reference>
<feature type="region of interest" description="Disordered" evidence="2">
    <location>
        <begin position="174"/>
        <end position="201"/>
    </location>
</feature>
<keyword evidence="5" id="KW-1185">Reference proteome</keyword>
<evidence type="ECO:0000313" key="4">
    <source>
        <dbReference type="EMBL" id="UNK47116.1"/>
    </source>
</evidence>
<protein>
    <submittedName>
        <fullName evidence="4">Extracellular solute-binding protein</fullName>
    </submittedName>
</protein>
<sequence length="354" mass="38547">MKRYTLVASAVLSVTALTIAGCGSGVADARPKTDFQGEHSEYLSSLYQDALDKGQTDILGYVPNPAAFEPWVEAFNEYFPEIEVELVPLFGPELDTRLNSEIATGGISADFTNLGEGELLKFRDNGWLEQYVPETMSGIDPIYIGLDDMWITPALNIQGPIYNTDRVSAEEAPSSWKDLTDPSFKGRVGNTPPTTSGGFPMATTEANNLGIIDETWLEGLAAQEPSYFPSSANTVQALISGEIDLYTTGPYVVYNGAKKKGAPLAFAFLEEGNMAIRDAVALFKESPNQAGAKLFLAWLFTPEAQTISLKETGRPGTMPNAPKMDGLKEAHVVTIEALQNDYPAWRETLKRILE</sequence>
<dbReference type="RefSeq" id="WP_241914947.1">
    <property type="nucleotide sequence ID" value="NZ_CP093326.1"/>
</dbReference>
<proteinExistence type="predicted"/>
<dbReference type="Pfam" id="PF13416">
    <property type="entry name" value="SBP_bac_8"/>
    <property type="match status" value="1"/>
</dbReference>
<keyword evidence="1 3" id="KW-0732">Signal</keyword>
<dbReference type="SUPFAM" id="SSF53850">
    <property type="entry name" value="Periplasmic binding protein-like II"/>
    <property type="match status" value="1"/>
</dbReference>
<feature type="chain" id="PRO_5046957737" evidence="3">
    <location>
        <begin position="21"/>
        <end position="354"/>
    </location>
</feature>
<accession>A0ABY3WFG6</accession>
<gene>
    <name evidence="4" type="ORF">MNQ99_07170</name>
</gene>
<evidence type="ECO:0000256" key="1">
    <source>
        <dbReference type="ARBA" id="ARBA00022729"/>
    </source>
</evidence>
<dbReference type="Gene3D" id="3.40.190.10">
    <property type="entry name" value="Periplasmic binding protein-like II"/>
    <property type="match status" value="2"/>
</dbReference>
<name>A0ABY3WFG6_9MICC</name>
<evidence type="ECO:0000256" key="2">
    <source>
        <dbReference type="SAM" id="MobiDB-lite"/>
    </source>
</evidence>
<evidence type="ECO:0000313" key="5">
    <source>
        <dbReference type="Proteomes" id="UP000829069"/>
    </source>
</evidence>
<feature type="signal peptide" evidence="3">
    <location>
        <begin position="1"/>
        <end position="20"/>
    </location>
</feature>
<dbReference type="PROSITE" id="PS51257">
    <property type="entry name" value="PROKAR_LIPOPROTEIN"/>
    <property type="match status" value="1"/>
</dbReference>
<dbReference type="Proteomes" id="UP000829069">
    <property type="component" value="Chromosome"/>
</dbReference>